<dbReference type="InterPro" id="IPR002182">
    <property type="entry name" value="NB-ARC"/>
</dbReference>
<dbReference type="InterPro" id="IPR058922">
    <property type="entry name" value="WHD_DRP"/>
</dbReference>
<dbReference type="Gene3D" id="1.10.8.430">
    <property type="entry name" value="Helical domain of apoptotic protease-activating factors"/>
    <property type="match status" value="1"/>
</dbReference>
<sequence length="445" mass="50625">MAAKLYGGAYLSSFVDAVLNKLSSLDVNSTPTAKKLADQNLFQRLMASLRKTRPVLDDAEQKQMIDQEVKKWLVDLQDALYMADDLLDELSTKAAIAPATPTQRDQGTYSSYCHTIVNSILEDSDDDDEMGVVDSMRDIVDKLESIVKEKDDLEGIGGVGKTTLAQWIYNDARVKERFATKAWVCVATKFDPVNVTKAIVEDITSSPSCQKTSCPCNMHSSLSTNFTQYTTPEQIGRKIVEKCKGLPLAVKTLGGLLHNKYNEGDWENILESEIWELSEDDSKIIPTLRVSYHHLPSHLKRCFVYCSLYPKDFQFDKDDLILLWMAEDLLQPMGNNTLENIGSVYFDELVARSFFQPSSASAGLFVMHDLMHDLARFFARKFFFKEFGNQLMVDSKTRHFSCNRNPISSFPEANIGAIHMRTFIWVDDKSDYIEINYWLKRLELE</sequence>
<dbReference type="Gene3D" id="1.10.10.10">
    <property type="entry name" value="Winged helix-like DNA-binding domain superfamily/Winged helix DNA-binding domain"/>
    <property type="match status" value="1"/>
</dbReference>
<evidence type="ECO:0000256" key="1">
    <source>
        <dbReference type="ARBA" id="ARBA00022737"/>
    </source>
</evidence>
<dbReference type="Gene3D" id="1.20.5.4130">
    <property type="match status" value="1"/>
</dbReference>
<keyword evidence="2" id="KW-0547">Nucleotide-binding</keyword>
<dbReference type="InterPro" id="IPR036388">
    <property type="entry name" value="WH-like_DNA-bd_sf"/>
</dbReference>
<dbReference type="InterPro" id="IPR027417">
    <property type="entry name" value="P-loop_NTPase"/>
</dbReference>
<evidence type="ECO:0000256" key="3">
    <source>
        <dbReference type="ARBA" id="ARBA00022821"/>
    </source>
</evidence>
<dbReference type="Pfam" id="PF18052">
    <property type="entry name" value="Rx_N"/>
    <property type="match status" value="1"/>
</dbReference>
<evidence type="ECO:0000259" key="5">
    <source>
        <dbReference type="Pfam" id="PF18052"/>
    </source>
</evidence>
<protein>
    <recommendedName>
        <fullName evidence="9">Disease resistance RPP13-like protein 1</fullName>
    </recommendedName>
</protein>
<comment type="caution">
    <text evidence="7">The sequence shown here is derived from an EMBL/GenBank/DDBJ whole genome shotgun (WGS) entry which is preliminary data.</text>
</comment>
<dbReference type="SUPFAM" id="SSF52540">
    <property type="entry name" value="P-loop containing nucleoside triphosphate hydrolases"/>
    <property type="match status" value="1"/>
</dbReference>
<dbReference type="Proteomes" id="UP001341840">
    <property type="component" value="Unassembled WGS sequence"/>
</dbReference>
<feature type="domain" description="Disease resistance N-terminal" evidence="5">
    <location>
        <begin position="14"/>
        <end position="97"/>
    </location>
</feature>
<evidence type="ECO:0008006" key="9">
    <source>
        <dbReference type="Google" id="ProtNLM"/>
    </source>
</evidence>
<dbReference type="EMBL" id="JASCZI010000066">
    <property type="protein sequence ID" value="MED6108121.1"/>
    <property type="molecule type" value="Genomic_DNA"/>
</dbReference>
<organism evidence="7 8">
    <name type="scientific">Stylosanthes scabra</name>
    <dbReference type="NCBI Taxonomy" id="79078"/>
    <lineage>
        <taxon>Eukaryota</taxon>
        <taxon>Viridiplantae</taxon>
        <taxon>Streptophyta</taxon>
        <taxon>Embryophyta</taxon>
        <taxon>Tracheophyta</taxon>
        <taxon>Spermatophyta</taxon>
        <taxon>Magnoliopsida</taxon>
        <taxon>eudicotyledons</taxon>
        <taxon>Gunneridae</taxon>
        <taxon>Pentapetalae</taxon>
        <taxon>rosids</taxon>
        <taxon>fabids</taxon>
        <taxon>Fabales</taxon>
        <taxon>Fabaceae</taxon>
        <taxon>Papilionoideae</taxon>
        <taxon>50 kb inversion clade</taxon>
        <taxon>dalbergioids sensu lato</taxon>
        <taxon>Dalbergieae</taxon>
        <taxon>Pterocarpus clade</taxon>
        <taxon>Stylosanthes</taxon>
    </lineage>
</organism>
<dbReference type="InterPro" id="IPR041118">
    <property type="entry name" value="Rx_N"/>
</dbReference>
<accession>A0ABU6Q8I2</accession>
<name>A0ABU6Q8I2_9FABA</name>
<evidence type="ECO:0000256" key="2">
    <source>
        <dbReference type="ARBA" id="ARBA00022741"/>
    </source>
</evidence>
<evidence type="ECO:0000259" key="6">
    <source>
        <dbReference type="Pfam" id="PF23559"/>
    </source>
</evidence>
<dbReference type="PANTHER" id="PTHR23155:SF1071">
    <property type="entry name" value="DISEASE RESISTANCE RPP13-LIKE PROTEIN 1"/>
    <property type="match status" value="1"/>
</dbReference>
<evidence type="ECO:0000259" key="4">
    <source>
        <dbReference type="Pfam" id="PF00931"/>
    </source>
</evidence>
<dbReference type="Pfam" id="PF23559">
    <property type="entry name" value="WHD_DRP"/>
    <property type="match status" value="1"/>
</dbReference>
<keyword evidence="1" id="KW-0677">Repeat</keyword>
<reference evidence="7 8" key="1">
    <citation type="journal article" date="2023" name="Plants (Basel)">
        <title>Bridging the Gap: Combining Genomics and Transcriptomics Approaches to Understand Stylosanthes scabra, an Orphan Legume from the Brazilian Caatinga.</title>
        <authorList>
            <person name="Ferreira-Neto J.R.C."/>
            <person name="da Silva M.D."/>
            <person name="Binneck E."/>
            <person name="de Melo N.F."/>
            <person name="da Silva R.H."/>
            <person name="de Melo A.L.T.M."/>
            <person name="Pandolfi V."/>
            <person name="Bustamante F.O."/>
            <person name="Brasileiro-Vidal A.C."/>
            <person name="Benko-Iseppon A.M."/>
        </authorList>
    </citation>
    <scope>NUCLEOTIDE SEQUENCE [LARGE SCALE GENOMIC DNA]</scope>
    <source>
        <tissue evidence="7">Leaves</tissue>
    </source>
</reference>
<dbReference type="Pfam" id="PF00931">
    <property type="entry name" value="NB-ARC"/>
    <property type="match status" value="1"/>
</dbReference>
<evidence type="ECO:0000313" key="8">
    <source>
        <dbReference type="Proteomes" id="UP001341840"/>
    </source>
</evidence>
<dbReference type="InterPro" id="IPR044974">
    <property type="entry name" value="Disease_R_plants"/>
</dbReference>
<gene>
    <name evidence="7" type="ORF">PIB30_020567</name>
</gene>
<keyword evidence="8" id="KW-1185">Reference proteome</keyword>
<dbReference type="PANTHER" id="PTHR23155">
    <property type="entry name" value="DISEASE RESISTANCE PROTEIN RP"/>
    <property type="match status" value="1"/>
</dbReference>
<evidence type="ECO:0000313" key="7">
    <source>
        <dbReference type="EMBL" id="MED6108121.1"/>
    </source>
</evidence>
<dbReference type="InterPro" id="IPR042197">
    <property type="entry name" value="Apaf_helical"/>
</dbReference>
<feature type="domain" description="Disease resistance protein winged helix" evidence="6">
    <location>
        <begin position="308"/>
        <end position="375"/>
    </location>
</feature>
<proteinExistence type="predicted"/>
<keyword evidence="3" id="KW-0611">Plant defense</keyword>
<feature type="domain" description="NB-ARC" evidence="4">
    <location>
        <begin position="152"/>
        <end position="206"/>
    </location>
</feature>